<sequence length="113" mass="13169">MMWGGEIRVSMYSQCENNVRWYLFFLSSSLFYRSSFGGRTYGDGVFVRLSLSFFFFVNPLVLFIFYARTPQRCVSLCCLLCVIVGVNSFSYVFRRTRGIIIVIIIIIIICLHI</sequence>
<keyword evidence="1" id="KW-0472">Membrane</keyword>
<accession>D0A3Y9</accession>
<dbReference type="AlphaFoldDB" id="D0A3Y9"/>
<dbReference type="RefSeq" id="XP_011778247.1">
    <property type="nucleotide sequence ID" value="XM_011779945.1"/>
</dbReference>
<protein>
    <submittedName>
        <fullName evidence="2">Uncharacterized protein</fullName>
    </submittedName>
</protein>
<organism evidence="2 3">
    <name type="scientific">Trypanosoma brucei gambiense (strain MHOM/CI/86/DAL972)</name>
    <dbReference type="NCBI Taxonomy" id="679716"/>
    <lineage>
        <taxon>Eukaryota</taxon>
        <taxon>Discoba</taxon>
        <taxon>Euglenozoa</taxon>
        <taxon>Kinetoplastea</taxon>
        <taxon>Metakinetoplastina</taxon>
        <taxon>Trypanosomatida</taxon>
        <taxon>Trypanosomatidae</taxon>
        <taxon>Trypanosoma</taxon>
    </lineage>
</organism>
<name>D0A3Y9_TRYB9</name>
<dbReference type="EMBL" id="FN554973">
    <property type="protein sequence ID" value="CBH15983.1"/>
    <property type="molecule type" value="Genomic_DNA"/>
</dbReference>
<reference evidence="3" key="1">
    <citation type="journal article" date="2010" name="PLoS Negl. Trop. Dis.">
        <title>The genome sequence of Trypanosoma brucei gambiense, causative agent of chronic human african trypanosomiasis.</title>
        <authorList>
            <person name="Jackson A.P."/>
            <person name="Sanders M."/>
            <person name="Berry A."/>
            <person name="McQuillan J."/>
            <person name="Aslett M.A."/>
            <person name="Quail M.A."/>
            <person name="Chukualim B."/>
            <person name="Capewell P."/>
            <person name="MacLeod A."/>
            <person name="Melville S.E."/>
            <person name="Gibson W."/>
            <person name="Barry J.D."/>
            <person name="Berriman M."/>
            <person name="Hertz-Fowler C."/>
        </authorList>
    </citation>
    <scope>NUCLEOTIDE SEQUENCE [LARGE SCALE GENOMIC DNA]</scope>
    <source>
        <strain evidence="3">MHOM/CI/86/DAL972</strain>
    </source>
</reference>
<feature type="transmembrane region" description="Helical" evidence="1">
    <location>
        <begin position="96"/>
        <end position="112"/>
    </location>
</feature>
<keyword evidence="1" id="KW-1133">Transmembrane helix</keyword>
<evidence type="ECO:0000313" key="2">
    <source>
        <dbReference type="EMBL" id="CBH15983.1"/>
    </source>
</evidence>
<evidence type="ECO:0000313" key="3">
    <source>
        <dbReference type="Proteomes" id="UP000002316"/>
    </source>
</evidence>
<evidence type="ECO:0000256" key="1">
    <source>
        <dbReference type="SAM" id="Phobius"/>
    </source>
</evidence>
<proteinExistence type="predicted"/>
<dbReference type="Proteomes" id="UP000002316">
    <property type="component" value="Chromosome 10"/>
</dbReference>
<feature type="transmembrane region" description="Helical" evidence="1">
    <location>
        <begin position="73"/>
        <end position="90"/>
    </location>
</feature>
<dbReference type="KEGG" id="tbg:TbgDal_X10760"/>
<dbReference type="GeneID" id="23864249"/>
<feature type="transmembrane region" description="Helical" evidence="1">
    <location>
        <begin position="45"/>
        <end position="66"/>
    </location>
</feature>
<gene>
    <name evidence="2" type="ORF">TbgDal_X10760</name>
</gene>
<keyword evidence="1" id="KW-0812">Transmembrane</keyword>